<comment type="caution">
    <text evidence="3">The sequence shown here is derived from an EMBL/GenBank/DDBJ whole genome shotgun (WGS) entry which is preliminary data.</text>
</comment>
<sequence>MARFARMTGWSLMVSAALLLSACATGPRVTSDVDPSADFSRYRTFAFYSPLAIEGQGYATLTSGRIKAAAQTQMESRGYVYDEKSPDLWVNLNAYIQEKTDVVSTPEVDYDYYYSYRARRYVSVPYWRDRTNVYQYTEGTLNVDLVDAKENRLVWEGVAVGRVGRSKPEERGAKIDAAMAEIFARYPHRAGAGRP</sequence>
<dbReference type="RefSeq" id="WP_341724122.1">
    <property type="nucleotide sequence ID" value="NZ_JBBWWT010000001.1"/>
</dbReference>
<protein>
    <submittedName>
        <fullName evidence="3">DUF4136 domain-containing protein</fullName>
    </submittedName>
</protein>
<dbReference type="Pfam" id="PF13590">
    <property type="entry name" value="DUF4136"/>
    <property type="match status" value="1"/>
</dbReference>
<feature type="chain" id="PRO_5047024872" evidence="1">
    <location>
        <begin position="27"/>
        <end position="195"/>
    </location>
</feature>
<gene>
    <name evidence="3" type="ORF">AAD027_00855</name>
</gene>
<dbReference type="EMBL" id="JBBWWT010000001">
    <property type="protein sequence ID" value="MEL1262923.1"/>
    <property type="molecule type" value="Genomic_DNA"/>
</dbReference>
<evidence type="ECO:0000313" key="4">
    <source>
        <dbReference type="Proteomes" id="UP001459204"/>
    </source>
</evidence>
<dbReference type="Gene3D" id="3.30.160.670">
    <property type="match status" value="1"/>
</dbReference>
<evidence type="ECO:0000259" key="2">
    <source>
        <dbReference type="Pfam" id="PF13590"/>
    </source>
</evidence>
<organism evidence="3 4">
    <name type="scientific">Pseudoxanthomonas putridarboris</name>
    <dbReference type="NCBI Taxonomy" id="752605"/>
    <lineage>
        <taxon>Bacteria</taxon>
        <taxon>Pseudomonadati</taxon>
        <taxon>Pseudomonadota</taxon>
        <taxon>Gammaproteobacteria</taxon>
        <taxon>Lysobacterales</taxon>
        <taxon>Lysobacteraceae</taxon>
        <taxon>Pseudoxanthomonas</taxon>
    </lineage>
</organism>
<evidence type="ECO:0000313" key="3">
    <source>
        <dbReference type="EMBL" id="MEL1262923.1"/>
    </source>
</evidence>
<feature type="signal peptide" evidence="1">
    <location>
        <begin position="1"/>
        <end position="26"/>
    </location>
</feature>
<dbReference type="Proteomes" id="UP001459204">
    <property type="component" value="Unassembled WGS sequence"/>
</dbReference>
<name>A0ABU9IWM4_9GAMM</name>
<keyword evidence="4" id="KW-1185">Reference proteome</keyword>
<dbReference type="PROSITE" id="PS51257">
    <property type="entry name" value="PROKAR_LIPOPROTEIN"/>
    <property type="match status" value="1"/>
</dbReference>
<reference evidence="3 4" key="1">
    <citation type="submission" date="2024-04" db="EMBL/GenBank/DDBJ databases">
        <title>Draft genome sequence of Pseudoxanthomonas putridarboris WD12.</title>
        <authorList>
            <person name="Oh J."/>
        </authorList>
    </citation>
    <scope>NUCLEOTIDE SEQUENCE [LARGE SCALE GENOMIC DNA]</scope>
    <source>
        <strain evidence="3 4">WD12</strain>
    </source>
</reference>
<feature type="domain" description="DUF4136" evidence="2">
    <location>
        <begin position="29"/>
        <end position="187"/>
    </location>
</feature>
<dbReference type="InterPro" id="IPR025411">
    <property type="entry name" value="DUF4136"/>
</dbReference>
<accession>A0ABU9IWM4</accession>
<evidence type="ECO:0000256" key="1">
    <source>
        <dbReference type="SAM" id="SignalP"/>
    </source>
</evidence>
<keyword evidence="1" id="KW-0732">Signal</keyword>
<proteinExistence type="predicted"/>